<accession>A0A166F6N2</accession>
<proteinExistence type="predicted"/>
<dbReference type="RefSeq" id="WP_067257751.1">
    <property type="nucleotide sequence ID" value="NZ_LWMW01000044.1"/>
</dbReference>
<dbReference type="EMBL" id="LWMW01000044">
    <property type="protein sequence ID" value="KZX17369.1"/>
    <property type="molecule type" value="Genomic_DNA"/>
</dbReference>
<keyword evidence="2" id="KW-1185">Reference proteome</keyword>
<dbReference type="AlphaFoldDB" id="A0A166F6N2"/>
<gene>
    <name evidence="1" type="ORF">MBCUT_02370</name>
</gene>
<sequence length="76" mass="8842">MFLKRIEVVYKNSTLNFIIGSPMETITSDVKMKPDPDKIVKTVELTNDMIKIEYGNNEVTWLPINNVIELHFKKES</sequence>
<dbReference type="PATRIC" id="fig|47311.3.peg.261"/>
<name>A0A166F6N2_9EURY</name>
<organism evidence="1 2">
    <name type="scientific">Methanobrevibacter cuticularis</name>
    <dbReference type="NCBI Taxonomy" id="47311"/>
    <lineage>
        <taxon>Archaea</taxon>
        <taxon>Methanobacteriati</taxon>
        <taxon>Methanobacteriota</taxon>
        <taxon>Methanomada group</taxon>
        <taxon>Methanobacteria</taxon>
        <taxon>Methanobacteriales</taxon>
        <taxon>Methanobacteriaceae</taxon>
        <taxon>Methanobrevibacter</taxon>
    </lineage>
</organism>
<dbReference type="OrthoDB" id="77215at2157"/>
<evidence type="ECO:0000313" key="2">
    <source>
        <dbReference type="Proteomes" id="UP000077275"/>
    </source>
</evidence>
<reference evidence="1 2" key="1">
    <citation type="submission" date="2016-04" db="EMBL/GenBank/DDBJ databases">
        <title>Genome sequence of Methanobrevibacter cuticularis DSM 11139.</title>
        <authorList>
            <person name="Poehlein A."/>
            <person name="Seedorf H."/>
            <person name="Daniel R."/>
        </authorList>
    </citation>
    <scope>NUCLEOTIDE SEQUENCE [LARGE SCALE GENOMIC DNA]</scope>
    <source>
        <strain evidence="1 2">DSM 11139</strain>
    </source>
</reference>
<evidence type="ECO:0000313" key="1">
    <source>
        <dbReference type="EMBL" id="KZX17369.1"/>
    </source>
</evidence>
<dbReference type="Proteomes" id="UP000077275">
    <property type="component" value="Unassembled WGS sequence"/>
</dbReference>
<comment type="caution">
    <text evidence="1">The sequence shown here is derived from an EMBL/GenBank/DDBJ whole genome shotgun (WGS) entry which is preliminary data.</text>
</comment>
<protein>
    <submittedName>
        <fullName evidence="1">Uncharacterized protein</fullName>
    </submittedName>
</protein>